<feature type="transmembrane region" description="Helical" evidence="1">
    <location>
        <begin position="318"/>
        <end position="335"/>
    </location>
</feature>
<organism evidence="2 3">
    <name type="scientific">Methylobacterium radiodurans</name>
    <dbReference type="NCBI Taxonomy" id="2202828"/>
    <lineage>
        <taxon>Bacteria</taxon>
        <taxon>Pseudomonadati</taxon>
        <taxon>Pseudomonadota</taxon>
        <taxon>Alphaproteobacteria</taxon>
        <taxon>Hyphomicrobiales</taxon>
        <taxon>Methylobacteriaceae</taxon>
        <taxon>Methylobacterium</taxon>
    </lineage>
</organism>
<keyword evidence="1" id="KW-1133">Transmembrane helix</keyword>
<gene>
    <name evidence="2" type="ORF">DK427_24000</name>
</gene>
<feature type="transmembrane region" description="Helical" evidence="1">
    <location>
        <begin position="233"/>
        <end position="252"/>
    </location>
</feature>
<dbReference type="RefSeq" id="WP_109953572.1">
    <property type="nucleotide sequence ID" value="NZ_CP029551.1"/>
</dbReference>
<sequence length="412" mass="43419">MARAPNPNIDPALDAAALLRRVGFFGLFVVVPVVAQVARRASIILAPIAVVLLVIASAIDGRQRRLGPLSLRLLGSPAFLAGMLVVLWSALSLAWTPFLGAAAERLANLVAVILLTMMGYLALPDRMRSANLYLLPLGVTVAALVAVLLGLFGEQLMRGGPEDDGALDRGLTLLALLVWPAVAWLRSRRRDREALAIALVTAAALAISPNLTQIVALVVGALAFAVTSYRPRLGVLLTAGISAGLLAAAPLLPFIARPVGAALFGPLAPGVLSLKSWQKVVTSEPLRLITGHGFETALRGRFAGLVPMNAPTTALFEFWYELGVVGSLAAAFALHASIRRAGRDNPLLVPGAMAAFASAFTVACIGVGLTVVWWLTAIALTILVFVAIERGQFRTSRPKISRLRRIRDGEAG</sequence>
<feature type="transmembrane region" description="Helical" evidence="1">
    <location>
        <begin position="347"/>
        <end position="365"/>
    </location>
</feature>
<evidence type="ECO:0000313" key="2">
    <source>
        <dbReference type="EMBL" id="AWN38415.1"/>
    </source>
</evidence>
<keyword evidence="1" id="KW-0472">Membrane</keyword>
<dbReference type="OrthoDB" id="8437837at2"/>
<dbReference type="Proteomes" id="UP000246058">
    <property type="component" value="Chromosome"/>
</dbReference>
<dbReference type="EMBL" id="CP029551">
    <property type="protein sequence ID" value="AWN38415.1"/>
    <property type="molecule type" value="Genomic_DNA"/>
</dbReference>
<feature type="transmembrane region" description="Helical" evidence="1">
    <location>
        <begin position="12"/>
        <end position="35"/>
    </location>
</feature>
<dbReference type="AlphaFoldDB" id="A0A2U8VXB8"/>
<feature type="transmembrane region" description="Helical" evidence="1">
    <location>
        <begin position="130"/>
        <end position="151"/>
    </location>
</feature>
<accession>A0A2U8VXB8</accession>
<feature type="transmembrane region" description="Helical" evidence="1">
    <location>
        <begin position="71"/>
        <end position="94"/>
    </location>
</feature>
<evidence type="ECO:0000256" key="1">
    <source>
        <dbReference type="SAM" id="Phobius"/>
    </source>
</evidence>
<evidence type="ECO:0000313" key="3">
    <source>
        <dbReference type="Proteomes" id="UP000246058"/>
    </source>
</evidence>
<dbReference type="KEGG" id="meti:DK427_24000"/>
<reference evidence="2 3" key="1">
    <citation type="submission" date="2018-05" db="EMBL/GenBank/DDBJ databases">
        <title>Complete Genome Sequence of Methylobacterium sp. 17Sr1-43.</title>
        <authorList>
            <person name="Srinivasan S."/>
        </authorList>
    </citation>
    <scope>NUCLEOTIDE SEQUENCE [LARGE SCALE GENOMIC DNA]</scope>
    <source>
        <strain evidence="2 3">17Sr1-43</strain>
    </source>
</reference>
<proteinExistence type="predicted"/>
<keyword evidence="3" id="KW-1185">Reference proteome</keyword>
<feature type="transmembrane region" description="Helical" evidence="1">
    <location>
        <begin position="371"/>
        <end position="388"/>
    </location>
</feature>
<feature type="transmembrane region" description="Helical" evidence="1">
    <location>
        <begin position="41"/>
        <end position="59"/>
    </location>
</feature>
<keyword evidence="1" id="KW-0812">Transmembrane</keyword>
<feature type="transmembrane region" description="Helical" evidence="1">
    <location>
        <begin position="106"/>
        <end position="123"/>
    </location>
</feature>
<feature type="transmembrane region" description="Helical" evidence="1">
    <location>
        <begin position="194"/>
        <end position="227"/>
    </location>
</feature>
<name>A0A2U8VXB8_9HYPH</name>
<protein>
    <submittedName>
        <fullName evidence="2">Peptide ABC transporter permease</fullName>
    </submittedName>
</protein>